<comment type="caution">
    <text evidence="2">The sequence shown here is derived from an EMBL/GenBank/DDBJ whole genome shotgun (WGS) entry which is preliminary data.</text>
</comment>
<dbReference type="GeneID" id="94169877"/>
<evidence type="ECO:0000313" key="3">
    <source>
        <dbReference type="Proteomes" id="UP000674179"/>
    </source>
</evidence>
<dbReference type="KEGG" id="lenr:94169877"/>
<evidence type="ECO:0000256" key="1">
    <source>
        <dbReference type="SAM" id="MobiDB-lite"/>
    </source>
</evidence>
<dbReference type="AlphaFoldDB" id="A0A836GQ88"/>
<feature type="compositionally biased region" description="Polar residues" evidence="1">
    <location>
        <begin position="82"/>
        <end position="94"/>
    </location>
</feature>
<name>A0A836GQ88_LEIEN</name>
<feature type="region of interest" description="Disordered" evidence="1">
    <location>
        <begin position="80"/>
        <end position="102"/>
    </location>
</feature>
<keyword evidence="3" id="KW-1185">Reference proteome</keyword>
<feature type="region of interest" description="Disordered" evidence="1">
    <location>
        <begin position="134"/>
        <end position="158"/>
    </location>
</feature>
<evidence type="ECO:0000313" key="2">
    <source>
        <dbReference type="EMBL" id="KAG5471947.1"/>
    </source>
</evidence>
<protein>
    <submittedName>
        <fullName evidence="2">Uncharacterized protein</fullName>
    </submittedName>
</protein>
<dbReference type="OrthoDB" id="259568at2759"/>
<dbReference type="RefSeq" id="XP_067690470.1">
    <property type="nucleotide sequence ID" value="XM_067834367.1"/>
</dbReference>
<sequence length="158" mass="17171">MGSSASQLQSHSGAAAALQERPTLELISHTSESSCLTLNDNYDTWDAVWCPNLFDSFDTSLTSISTPHVRFARLSPRKLQSKEQQPYTVTAPSSRSEETLSETDLEMVLWHRPPLQAVLTPRATTGFEPTIPGVEVAHSSNGGNSGVEEVSSKKGRRG</sequence>
<dbReference type="EMBL" id="JAFHKP010000031">
    <property type="protein sequence ID" value="KAG5471947.1"/>
    <property type="molecule type" value="Genomic_DNA"/>
</dbReference>
<gene>
    <name evidence="2" type="ORF">CUR178_02612</name>
</gene>
<dbReference type="Proteomes" id="UP000674179">
    <property type="component" value="Chromosome 31"/>
</dbReference>
<reference evidence="2 3" key="1">
    <citation type="submission" date="2021-02" db="EMBL/GenBank/DDBJ databases">
        <title>Leishmania (Mundinia) enrietti genome sequencing and assembly.</title>
        <authorList>
            <person name="Almutairi H."/>
            <person name="Gatherer D."/>
        </authorList>
    </citation>
    <scope>NUCLEOTIDE SEQUENCE [LARGE SCALE GENOMIC DNA]</scope>
    <source>
        <strain evidence="2">CUR178</strain>
    </source>
</reference>
<proteinExistence type="predicted"/>
<organism evidence="2 3">
    <name type="scientific">Leishmania enriettii</name>
    <dbReference type="NCBI Taxonomy" id="5663"/>
    <lineage>
        <taxon>Eukaryota</taxon>
        <taxon>Discoba</taxon>
        <taxon>Euglenozoa</taxon>
        <taxon>Kinetoplastea</taxon>
        <taxon>Metakinetoplastina</taxon>
        <taxon>Trypanosomatida</taxon>
        <taxon>Trypanosomatidae</taxon>
        <taxon>Leishmaniinae</taxon>
        <taxon>Leishmania</taxon>
    </lineage>
</organism>
<accession>A0A836GQ88</accession>